<evidence type="ECO:0000313" key="1">
    <source>
        <dbReference type="EMBL" id="MBF4375218.1"/>
    </source>
</evidence>
<evidence type="ECO:0000313" key="2">
    <source>
        <dbReference type="Proteomes" id="UP000726136"/>
    </source>
</evidence>
<gene>
    <name evidence="1" type="ORF">EAY46_19395</name>
</gene>
<dbReference type="RefSeq" id="WP_194664204.1">
    <property type="nucleotide sequence ID" value="NZ_RDPI01000069.1"/>
</dbReference>
<protein>
    <submittedName>
        <fullName evidence="1">DUF2971 domain-containing protein</fullName>
    </submittedName>
</protein>
<dbReference type="Pfam" id="PF11185">
    <property type="entry name" value="DUF2971"/>
    <property type="match status" value="1"/>
</dbReference>
<proteinExistence type="predicted"/>
<name>A0ABR9Z9U1_VIBAN</name>
<dbReference type="EMBL" id="RDPI01000069">
    <property type="protein sequence ID" value="MBF4375218.1"/>
    <property type="molecule type" value="Genomic_DNA"/>
</dbReference>
<reference evidence="1 2" key="1">
    <citation type="journal article" date="2021" name="PeerJ">
        <title>Analysis of 44 Vibrio anguillarum genomes reveals high genetic diversity.</title>
        <authorList>
            <person name="Hansen M.J."/>
            <person name="Dalsgaard I."/>
        </authorList>
    </citation>
    <scope>NUCLEOTIDE SEQUENCE [LARGE SCALE GENOMIC DNA]</scope>
    <source>
        <strain evidence="1 2">040915-1/1B</strain>
    </source>
</reference>
<accession>A0ABR9Z9U1</accession>
<keyword evidence="2" id="KW-1185">Reference proteome</keyword>
<sequence length="287" mass="32435">MAKVKIGDSVDHSMPLWRYMSLDKLIHLLDTDSFYFTPLESYSKSDPFEGYIPQKAFDLYGKIFAAEVRELQEVYQAFESQCMMEGTNPPELQKMKEGIDGLGQKVKEAYKLLHKGITVNCWHANPVESEAMWKLYSDNGKGIAIRTSVSNLSEALTHFEQDILVQMGAVKYMDFNDPNIDGRDCVTDGHLAPLLKRSSFSHENEVRLFVSPKVDMENPYTFKAEPNVVSASTQKIIEAVYISPFAGEPYTSSVKAICNKYNISHEIVCESNLLNGHEALLENIVAW</sequence>
<dbReference type="InterPro" id="IPR021352">
    <property type="entry name" value="DUF2971"/>
</dbReference>
<dbReference type="Proteomes" id="UP000726136">
    <property type="component" value="Unassembled WGS sequence"/>
</dbReference>
<organism evidence="1 2">
    <name type="scientific">Vibrio anguillarum</name>
    <name type="common">Listonella anguillarum</name>
    <dbReference type="NCBI Taxonomy" id="55601"/>
    <lineage>
        <taxon>Bacteria</taxon>
        <taxon>Pseudomonadati</taxon>
        <taxon>Pseudomonadota</taxon>
        <taxon>Gammaproteobacteria</taxon>
        <taxon>Vibrionales</taxon>
        <taxon>Vibrionaceae</taxon>
        <taxon>Vibrio</taxon>
    </lineage>
</organism>
<comment type="caution">
    <text evidence="1">The sequence shown here is derived from an EMBL/GenBank/DDBJ whole genome shotgun (WGS) entry which is preliminary data.</text>
</comment>